<keyword evidence="3" id="KW-1185">Reference proteome</keyword>
<dbReference type="Proteomes" id="UP001342314">
    <property type="component" value="Unassembled WGS sequence"/>
</dbReference>
<dbReference type="EMBL" id="BQKY01000005">
    <property type="protein sequence ID" value="GJN89637.1"/>
    <property type="molecule type" value="Genomic_DNA"/>
</dbReference>
<evidence type="ECO:0000313" key="2">
    <source>
        <dbReference type="EMBL" id="GJN89637.1"/>
    </source>
</evidence>
<reference evidence="2 3" key="1">
    <citation type="submission" date="2021-12" db="EMBL/GenBank/DDBJ databases">
        <title>High titer production of polyol ester of fatty acids by Rhodotorula paludigena BS15 towards product separation-free biomass refinery.</title>
        <authorList>
            <person name="Mano J."/>
            <person name="Ono H."/>
            <person name="Tanaka T."/>
            <person name="Naito K."/>
            <person name="Sushida H."/>
            <person name="Ike M."/>
            <person name="Tokuyasu K."/>
            <person name="Kitaoka M."/>
        </authorList>
    </citation>
    <scope>NUCLEOTIDE SEQUENCE [LARGE SCALE GENOMIC DNA]</scope>
    <source>
        <strain evidence="2 3">BS15</strain>
    </source>
</reference>
<accession>A0AAV5GJT6</accession>
<dbReference type="AlphaFoldDB" id="A0AAV5GJT6"/>
<evidence type="ECO:0000313" key="3">
    <source>
        <dbReference type="Proteomes" id="UP001342314"/>
    </source>
</evidence>
<feature type="region of interest" description="Disordered" evidence="1">
    <location>
        <begin position="1"/>
        <end position="141"/>
    </location>
</feature>
<feature type="compositionally biased region" description="Basic and acidic residues" evidence="1">
    <location>
        <begin position="93"/>
        <end position="130"/>
    </location>
</feature>
<proteinExistence type="predicted"/>
<gene>
    <name evidence="2" type="ORF">Rhopal_002624-T1</name>
</gene>
<organism evidence="2 3">
    <name type="scientific">Rhodotorula paludigena</name>
    <dbReference type="NCBI Taxonomy" id="86838"/>
    <lineage>
        <taxon>Eukaryota</taxon>
        <taxon>Fungi</taxon>
        <taxon>Dikarya</taxon>
        <taxon>Basidiomycota</taxon>
        <taxon>Pucciniomycotina</taxon>
        <taxon>Microbotryomycetes</taxon>
        <taxon>Sporidiobolales</taxon>
        <taxon>Sporidiobolaceae</taxon>
        <taxon>Rhodotorula</taxon>
    </lineage>
</organism>
<name>A0AAV5GJT6_9BASI</name>
<protein>
    <submittedName>
        <fullName evidence="2">Uncharacterized protein</fullName>
    </submittedName>
</protein>
<feature type="compositionally biased region" description="Polar residues" evidence="1">
    <location>
        <begin position="7"/>
        <end position="35"/>
    </location>
</feature>
<evidence type="ECO:0000256" key="1">
    <source>
        <dbReference type="SAM" id="MobiDB-lite"/>
    </source>
</evidence>
<sequence length="141" mass="14702">MSAHAAASSTNTGKSAPAVSGSTRESLVEGNTSGAAGSRTGPIGQPTVGEEMGLTLGNDFRLANTKADPRESDLTEPNALAGDMASTAGPGGDAKHREATAHETKGLRQRLENADEREDREARGYDEPINRMRQPTDTVNP</sequence>
<comment type="caution">
    <text evidence="2">The sequence shown here is derived from an EMBL/GenBank/DDBJ whole genome shotgun (WGS) entry which is preliminary data.</text>
</comment>